<evidence type="ECO:0000313" key="3">
    <source>
        <dbReference type="Proteomes" id="UP000007947"/>
    </source>
</evidence>
<dbReference type="Pfam" id="PF19575">
    <property type="entry name" value="HTH_58"/>
    <property type="match status" value="1"/>
</dbReference>
<reference evidence="2 3" key="1">
    <citation type="submission" date="2011-05" db="EMBL/GenBank/DDBJ databases">
        <title>Whole genome sequence of Microlunatus phosphovorus NM-1.</title>
        <authorList>
            <person name="Hosoyama A."/>
            <person name="Sasaki K."/>
            <person name="Harada T."/>
            <person name="Igarashi R."/>
            <person name="Kawakoshi A."/>
            <person name="Sasagawa M."/>
            <person name="Fukada J."/>
            <person name="Nakamura S."/>
            <person name="Katano Y."/>
            <person name="Hanada S."/>
            <person name="Kamagata Y."/>
            <person name="Nakamura N."/>
            <person name="Yamazaki S."/>
            <person name="Fujita N."/>
        </authorList>
    </citation>
    <scope>NUCLEOTIDE SEQUENCE [LARGE SCALE GENOMIC DNA]</scope>
    <source>
        <strain evidence="3">ATCC 700054 / DSM 10555 / JCM 9379 / NBRC 101784 / NCIMB 13414 / VKM Ac-1990 / NM-1</strain>
    </source>
</reference>
<dbReference type="RefSeq" id="WP_013862359.1">
    <property type="nucleotide sequence ID" value="NC_015635.1"/>
</dbReference>
<sequence length="75" mass="7976">MAKVVRGARITGAQREKLAAQYVKKYESGQSIRQIADKAGRSYGFVHGVLVESGIALRGRGGATRGTTKRARATG</sequence>
<dbReference type="Proteomes" id="UP000007947">
    <property type="component" value="Chromosome"/>
</dbReference>
<keyword evidence="3" id="KW-1185">Reference proteome</keyword>
<evidence type="ECO:0000259" key="1">
    <source>
        <dbReference type="Pfam" id="PF19575"/>
    </source>
</evidence>
<protein>
    <recommendedName>
        <fullName evidence="1">Helix-turn-helix domain-containing protein</fullName>
    </recommendedName>
</protein>
<proteinExistence type="predicted"/>
<dbReference type="KEGG" id="mph:MLP_14620"/>
<name>F5XQH6_MICPN</name>
<evidence type="ECO:0000313" key="2">
    <source>
        <dbReference type="EMBL" id="BAK34476.1"/>
    </source>
</evidence>
<dbReference type="eggNOG" id="ENOG5032ZDA">
    <property type="taxonomic scope" value="Bacteria"/>
</dbReference>
<dbReference type="EMBL" id="AP012204">
    <property type="protein sequence ID" value="BAK34476.1"/>
    <property type="molecule type" value="Genomic_DNA"/>
</dbReference>
<dbReference type="STRING" id="1032480.MLP_14620"/>
<dbReference type="AlphaFoldDB" id="F5XQH6"/>
<dbReference type="Gene3D" id="1.10.10.60">
    <property type="entry name" value="Homeodomain-like"/>
    <property type="match status" value="1"/>
</dbReference>
<feature type="domain" description="Helix-turn-helix" evidence="1">
    <location>
        <begin position="5"/>
        <end position="65"/>
    </location>
</feature>
<dbReference type="HOGENOM" id="CLU_161414_1_1_11"/>
<dbReference type="InterPro" id="IPR045745">
    <property type="entry name" value="HTH_58_Actinobacteria-type"/>
</dbReference>
<dbReference type="OrthoDB" id="3541261at2"/>
<organism evidence="2 3">
    <name type="scientific">Microlunatus phosphovorus (strain ATCC 700054 / DSM 10555 / JCM 9379 / NBRC 101784 / NCIMB 13414 / VKM Ac-1990 / NM-1)</name>
    <dbReference type="NCBI Taxonomy" id="1032480"/>
    <lineage>
        <taxon>Bacteria</taxon>
        <taxon>Bacillati</taxon>
        <taxon>Actinomycetota</taxon>
        <taxon>Actinomycetes</taxon>
        <taxon>Propionibacteriales</taxon>
        <taxon>Propionibacteriaceae</taxon>
        <taxon>Microlunatus</taxon>
    </lineage>
</organism>
<gene>
    <name evidence="2" type="ordered locus">MLP_14620</name>
</gene>
<accession>F5XQH6</accession>